<dbReference type="GO" id="GO:0005524">
    <property type="term" value="F:ATP binding"/>
    <property type="evidence" value="ECO:0007669"/>
    <property type="project" value="UniProtKB-KW"/>
</dbReference>
<dbReference type="GO" id="GO:0004143">
    <property type="term" value="F:ATP-dependent diacylglycerol kinase activity"/>
    <property type="evidence" value="ECO:0007669"/>
    <property type="project" value="TreeGrafter"/>
</dbReference>
<evidence type="ECO:0000313" key="8">
    <source>
        <dbReference type="EMBL" id="KGA15771.1"/>
    </source>
</evidence>
<dbReference type="AlphaFoldDB" id="A0A094QMK3"/>
<gene>
    <name evidence="8" type="ORF">GM51_14085</name>
    <name evidence="6" type="ORF">UFOPK2171_00077</name>
    <name evidence="7" type="ORF">UFOPK2237_00172</name>
</gene>
<dbReference type="PANTHER" id="PTHR12358">
    <property type="entry name" value="SPHINGOSINE KINASE"/>
    <property type="match status" value="1"/>
</dbReference>
<dbReference type="EMBL" id="CAEZWI010000010">
    <property type="protein sequence ID" value="CAB4645156.1"/>
    <property type="molecule type" value="Genomic_DNA"/>
</dbReference>
<evidence type="ECO:0000256" key="4">
    <source>
        <dbReference type="ARBA" id="ARBA00022840"/>
    </source>
</evidence>
<dbReference type="EMBL" id="JNSL01000103">
    <property type="protein sequence ID" value="KGA15771.1"/>
    <property type="molecule type" value="Genomic_DNA"/>
</dbReference>
<evidence type="ECO:0000259" key="5">
    <source>
        <dbReference type="PROSITE" id="PS50146"/>
    </source>
</evidence>
<evidence type="ECO:0000256" key="2">
    <source>
        <dbReference type="ARBA" id="ARBA00022741"/>
    </source>
</evidence>
<dbReference type="SUPFAM" id="SSF111331">
    <property type="entry name" value="NAD kinase/diacylglycerol kinase-like"/>
    <property type="match status" value="1"/>
</dbReference>
<dbReference type="InterPro" id="IPR017438">
    <property type="entry name" value="ATP-NAD_kinase_N"/>
</dbReference>
<accession>A0A094QMK3</accession>
<keyword evidence="3" id="KW-0418">Kinase</keyword>
<dbReference type="InterPro" id="IPR016064">
    <property type="entry name" value="NAD/diacylglycerol_kinase_sf"/>
</dbReference>
<keyword evidence="2" id="KW-0547">Nucleotide-binding</keyword>
<reference evidence="8" key="1">
    <citation type="submission" date="2014-06" db="EMBL/GenBank/DDBJ databases">
        <title>Key roles for freshwater Actinobacteria revealed by deep metagenomic sequencing.</title>
        <authorList>
            <person name="Ghai R."/>
            <person name="Mizuno C.M."/>
            <person name="Picazo A."/>
            <person name="Camacho A."/>
            <person name="Rodriguez-Valera F."/>
        </authorList>
    </citation>
    <scope>NUCLEOTIDE SEQUENCE</scope>
</reference>
<dbReference type="PROSITE" id="PS50146">
    <property type="entry name" value="DAGK"/>
    <property type="match status" value="1"/>
</dbReference>
<evidence type="ECO:0000256" key="3">
    <source>
        <dbReference type="ARBA" id="ARBA00022777"/>
    </source>
</evidence>
<reference evidence="6" key="2">
    <citation type="submission" date="2020-05" db="EMBL/GenBank/DDBJ databases">
        <authorList>
            <person name="Chiriac C."/>
            <person name="Salcher M."/>
            <person name="Ghai R."/>
            <person name="Kavagutti S V."/>
        </authorList>
    </citation>
    <scope>NUCLEOTIDE SEQUENCE</scope>
</reference>
<dbReference type="InterPro" id="IPR001206">
    <property type="entry name" value="Diacylglycerol_kinase_cat_dom"/>
</dbReference>
<organism evidence="8">
    <name type="scientific">freshwater metagenome</name>
    <dbReference type="NCBI Taxonomy" id="449393"/>
    <lineage>
        <taxon>unclassified sequences</taxon>
        <taxon>metagenomes</taxon>
        <taxon>ecological metagenomes</taxon>
    </lineage>
</organism>
<dbReference type="Pfam" id="PF19279">
    <property type="entry name" value="YegS_C"/>
    <property type="match status" value="1"/>
</dbReference>
<evidence type="ECO:0000313" key="6">
    <source>
        <dbReference type="EMBL" id="CAB4641174.1"/>
    </source>
</evidence>
<keyword evidence="1" id="KW-0808">Transferase</keyword>
<dbReference type="Gene3D" id="3.40.50.10330">
    <property type="entry name" value="Probable inorganic polyphosphate/atp-NAD kinase, domain 1"/>
    <property type="match status" value="1"/>
</dbReference>
<feature type="domain" description="DAGKc" evidence="5">
    <location>
        <begin position="1"/>
        <end position="135"/>
    </location>
</feature>
<sequence length="313" mass="33478">MRALLVANTFATTTDDAIQTQVMNELSKHLDITVVNTKARNDAIEIARSAQQQGFELVIGLGGDGTVNEIANGLLLDGPNPDGPLLAAIPGGNGNVFARNMGLSENPLEATAQILTTLNSRNFKNIGVGKIATNNISRWFLFNAGIGLDAAVIAEMEARRAGGKMVSDAAYAGLALRELFARTDRKNAGLSLVSDSGEVHRNAHFALIVNLAPWAYLGSKPLNPLPMASHDTALDVYAPTSLKVRAILRLVRRAIAGKSAENERNVIALTNQKQVHIQSDRPLWIQVDGDVLTQSTELTATHVPNALRVLANL</sequence>
<dbReference type="EMBL" id="CAEZWD010000004">
    <property type="protein sequence ID" value="CAB4641174.1"/>
    <property type="molecule type" value="Genomic_DNA"/>
</dbReference>
<name>A0A094QMK3_9ZZZZ</name>
<dbReference type="Pfam" id="PF00781">
    <property type="entry name" value="DAGK_cat"/>
    <property type="match status" value="1"/>
</dbReference>
<dbReference type="SMART" id="SM00046">
    <property type="entry name" value="DAGKc"/>
    <property type="match status" value="1"/>
</dbReference>
<dbReference type="Gene3D" id="2.60.200.40">
    <property type="match status" value="1"/>
</dbReference>
<dbReference type="PANTHER" id="PTHR12358:SF106">
    <property type="entry name" value="LIPID KINASE YEGS"/>
    <property type="match status" value="1"/>
</dbReference>
<dbReference type="GO" id="GO:0005886">
    <property type="term" value="C:plasma membrane"/>
    <property type="evidence" value="ECO:0007669"/>
    <property type="project" value="TreeGrafter"/>
</dbReference>
<proteinExistence type="predicted"/>
<keyword evidence="4" id="KW-0067">ATP-binding</keyword>
<dbReference type="InterPro" id="IPR045540">
    <property type="entry name" value="YegS/DAGK_C"/>
</dbReference>
<protein>
    <submittedName>
        <fullName evidence="6">Unannotated protein</fullName>
    </submittedName>
</protein>
<evidence type="ECO:0000313" key="7">
    <source>
        <dbReference type="EMBL" id="CAB4645156.1"/>
    </source>
</evidence>
<evidence type="ECO:0000256" key="1">
    <source>
        <dbReference type="ARBA" id="ARBA00022679"/>
    </source>
</evidence>
<dbReference type="InterPro" id="IPR050187">
    <property type="entry name" value="Lipid_Phosphate_FormReg"/>
</dbReference>